<dbReference type="SUPFAM" id="SSF53335">
    <property type="entry name" value="S-adenosyl-L-methionine-dependent methyltransferases"/>
    <property type="match status" value="1"/>
</dbReference>
<comment type="subunit">
    <text evidence="7">Interacts with nop5. Component of box C/D small ribonucleoprotein (sRNP) particles that contain rpl7ae, FlpA and nop5, plus a guide RNA.</text>
</comment>
<dbReference type="PANTHER" id="PTHR10335">
    <property type="entry name" value="RRNA 2-O-METHYLTRANSFERASE FIBRILLARIN"/>
    <property type="match status" value="1"/>
</dbReference>
<reference evidence="8 9" key="1">
    <citation type="journal article" date="2006" name="Science">
        <title>Genome of rice cluster I archaea -- the key methane producers in the rice rhizosphere.</title>
        <authorList>
            <person name="Erkel C."/>
            <person name="Kube M."/>
            <person name="Reinhardt R."/>
            <person name="Liesack W."/>
        </authorList>
    </citation>
    <scope>NUCLEOTIDE SEQUENCE [LARGE SCALE GENOMIC DNA]</scope>
    <source>
        <strain evidence="9">DSM 22066 / NBRC 105507 / MRE50</strain>
    </source>
</reference>
<feature type="binding site" evidence="7">
    <location>
        <begin position="99"/>
        <end position="100"/>
    </location>
    <ligand>
        <name>S-adenosyl-L-methionine</name>
        <dbReference type="ChEBI" id="CHEBI:59789"/>
    </ligand>
</feature>
<evidence type="ECO:0000256" key="3">
    <source>
        <dbReference type="ARBA" id="ARBA00022603"/>
    </source>
</evidence>
<evidence type="ECO:0000313" key="9">
    <source>
        <dbReference type="Proteomes" id="UP000000663"/>
    </source>
</evidence>
<keyword evidence="3 7" id="KW-0489">Methyltransferase</keyword>
<comment type="function">
    <text evidence="7">Involved in pre-rRNA and tRNA processing. Utilizes the methyl donor S-adenosyl-L-methionine to catalyze the site-specific 2'-hydroxyl methylation of ribose moieties in rRNA and tRNA. Site specificity is provided by a guide RNA that base pairs with the substrate. Methylation occurs at a characteristic distance from the sequence involved in base pairing with the guide RNA.</text>
</comment>
<dbReference type="Pfam" id="PF01269">
    <property type="entry name" value="Fibrillarin"/>
    <property type="match status" value="1"/>
</dbReference>
<dbReference type="GeneID" id="5144464"/>
<dbReference type="InterPro" id="IPR020813">
    <property type="entry name" value="Fibrillarin_CS"/>
</dbReference>
<feature type="binding site" evidence="7">
    <location>
        <begin position="144"/>
        <end position="147"/>
    </location>
    <ligand>
        <name>S-adenosyl-L-methionine</name>
        <dbReference type="ChEBI" id="CHEBI:59789"/>
    </ligand>
</feature>
<feature type="binding site" evidence="7">
    <location>
        <begin position="81"/>
        <end position="82"/>
    </location>
    <ligand>
        <name>S-adenosyl-L-methionine</name>
        <dbReference type="ChEBI" id="CHEBI:59789"/>
    </ligand>
</feature>
<evidence type="ECO:0000256" key="5">
    <source>
        <dbReference type="ARBA" id="ARBA00022694"/>
    </source>
</evidence>
<dbReference type="NCBIfam" id="NF003276">
    <property type="entry name" value="PRK04266.1-2"/>
    <property type="match status" value="1"/>
</dbReference>
<organism evidence="8 9">
    <name type="scientific">Methanocella arvoryzae (strain DSM 22066 / NBRC 105507 / MRE50)</name>
    <dbReference type="NCBI Taxonomy" id="351160"/>
    <lineage>
        <taxon>Archaea</taxon>
        <taxon>Methanobacteriati</taxon>
        <taxon>Methanobacteriota</taxon>
        <taxon>Stenosarchaea group</taxon>
        <taxon>Methanomicrobia</taxon>
        <taxon>Methanocellales</taxon>
        <taxon>Methanocellaceae</taxon>
        <taxon>Methanocella</taxon>
    </lineage>
</organism>
<evidence type="ECO:0000256" key="2">
    <source>
        <dbReference type="ARBA" id="ARBA00022552"/>
    </source>
</evidence>
<keyword evidence="6 7" id="KW-0694">RNA-binding</keyword>
<evidence type="ECO:0000256" key="6">
    <source>
        <dbReference type="ARBA" id="ARBA00022884"/>
    </source>
</evidence>
<dbReference type="OrthoDB" id="6244at2157"/>
<keyword evidence="4 7" id="KW-0808">Transferase</keyword>
<dbReference type="eggNOG" id="arCOG00078">
    <property type="taxonomic scope" value="Archaea"/>
</dbReference>
<dbReference type="GO" id="GO:1990259">
    <property type="term" value="F:histone H2AQ104 methyltransferase activity"/>
    <property type="evidence" value="ECO:0007669"/>
    <property type="project" value="TreeGrafter"/>
</dbReference>
<keyword evidence="9" id="KW-1185">Reference proteome</keyword>
<dbReference type="EC" id="2.1.1.-" evidence="7"/>
<protein>
    <recommendedName>
        <fullName evidence="7">Fibrillarin-like rRNA/tRNA 2'-O-methyltransferase</fullName>
        <ecNumber evidence="7">2.1.1.-</ecNumber>
    </recommendedName>
</protein>
<dbReference type="GO" id="GO:0008033">
    <property type="term" value="P:tRNA processing"/>
    <property type="evidence" value="ECO:0007669"/>
    <property type="project" value="UniProtKB-UniRule"/>
</dbReference>
<gene>
    <name evidence="7 8" type="primary">flpA</name>
    <name evidence="8" type="ORF">LRC385</name>
</gene>
<feature type="binding site" evidence="7">
    <location>
        <begin position="124"/>
        <end position="125"/>
    </location>
    <ligand>
        <name>S-adenosyl-L-methionine</name>
        <dbReference type="ChEBI" id="CHEBI:59789"/>
    </ligand>
</feature>
<dbReference type="HAMAP" id="MF_00351">
    <property type="entry name" value="RNA_methyltransf_FlpA"/>
    <property type="match status" value="1"/>
</dbReference>
<dbReference type="EMBL" id="AM114193">
    <property type="protein sequence ID" value="CAJ35347.1"/>
    <property type="molecule type" value="Genomic_DNA"/>
</dbReference>
<evidence type="ECO:0000256" key="4">
    <source>
        <dbReference type="ARBA" id="ARBA00022679"/>
    </source>
</evidence>
<keyword evidence="5 7" id="KW-0819">tRNA processing</keyword>
<dbReference type="AlphaFoldDB" id="Q0W8E6"/>
<dbReference type="PATRIC" id="fig|351160.9.peg.2900"/>
<dbReference type="GO" id="GO:0000494">
    <property type="term" value="P:box C/D sno(s)RNA 3'-end processing"/>
    <property type="evidence" value="ECO:0007669"/>
    <property type="project" value="TreeGrafter"/>
</dbReference>
<dbReference type="Gene3D" id="3.40.50.150">
    <property type="entry name" value="Vaccinia Virus protein VP39"/>
    <property type="match status" value="1"/>
</dbReference>
<dbReference type="InterPro" id="IPR029063">
    <property type="entry name" value="SAM-dependent_MTases_sf"/>
</dbReference>
<dbReference type="SMART" id="SM01206">
    <property type="entry name" value="Fibrillarin"/>
    <property type="match status" value="1"/>
</dbReference>
<dbReference type="PIRSF" id="PIRSF006540">
    <property type="entry name" value="Nop17p"/>
    <property type="match status" value="1"/>
</dbReference>
<dbReference type="PRINTS" id="PR00052">
    <property type="entry name" value="FIBRILLARIN"/>
</dbReference>
<dbReference type="PANTHER" id="PTHR10335:SF17">
    <property type="entry name" value="FIBRILLARIN"/>
    <property type="match status" value="1"/>
</dbReference>
<dbReference type="PROSITE" id="PS00566">
    <property type="entry name" value="FIBRILLARIN"/>
    <property type="match status" value="1"/>
</dbReference>
<evidence type="ECO:0000313" key="8">
    <source>
        <dbReference type="EMBL" id="CAJ35347.1"/>
    </source>
</evidence>
<accession>Q0W8E6</accession>
<proteinExistence type="inferred from homology"/>
<evidence type="ECO:0000256" key="1">
    <source>
        <dbReference type="ARBA" id="ARBA00010632"/>
    </source>
</evidence>
<dbReference type="InterPro" id="IPR000692">
    <property type="entry name" value="Fibrillarin"/>
</dbReference>
<dbReference type="KEGG" id="rci:LRC385"/>
<dbReference type="STRING" id="351160.LRC385"/>
<keyword evidence="2 7" id="KW-0698">rRNA processing</keyword>
<dbReference type="GO" id="GO:0008649">
    <property type="term" value="F:rRNA methyltransferase activity"/>
    <property type="evidence" value="ECO:0007669"/>
    <property type="project" value="TreeGrafter"/>
</dbReference>
<evidence type="ECO:0000256" key="7">
    <source>
        <dbReference type="HAMAP-Rule" id="MF_00351"/>
    </source>
</evidence>
<name>Q0W8E6_METAR</name>
<comment type="similarity">
    <text evidence="1 7">Belongs to the methyltransferase superfamily. Fibrillarin family.</text>
</comment>
<dbReference type="RefSeq" id="WP_012037144.1">
    <property type="nucleotide sequence ID" value="NC_009464.1"/>
</dbReference>
<dbReference type="Proteomes" id="UP000000663">
    <property type="component" value="Chromosome"/>
</dbReference>
<sequence>MNEITGIRSAGIDNTFYLIAGEEELLATRTSFRQDAEEFEGNFYRLWSPVTSKLSSMIIKNMKIPLRRTSRVLYLGAASGTTVTHVSDIVSDGVVFAVEFAARPARDLLTAIEPRTNVIPIIADARYPEKYPPFIDRVDFLYQDVAQPDQAAIAVANAEKYLQKGGHIVIAIKARSISITEDPKAIFQREIDTLSSKFKVLETVSLEPLHKDHLAVLCRY</sequence>
<dbReference type="GO" id="GO:0003723">
    <property type="term" value="F:RNA binding"/>
    <property type="evidence" value="ECO:0007669"/>
    <property type="project" value="UniProtKB-UniRule"/>
</dbReference>